<feature type="region of interest" description="Disordered" evidence="1">
    <location>
        <begin position="2834"/>
        <end position="2893"/>
    </location>
</feature>
<feature type="compositionally biased region" description="Low complexity" evidence="1">
    <location>
        <begin position="122"/>
        <end position="134"/>
    </location>
</feature>
<feature type="compositionally biased region" description="Basic and acidic residues" evidence="1">
    <location>
        <begin position="3427"/>
        <end position="3465"/>
    </location>
</feature>
<feature type="compositionally biased region" description="Acidic residues" evidence="1">
    <location>
        <begin position="1531"/>
        <end position="1548"/>
    </location>
</feature>
<feature type="region of interest" description="Disordered" evidence="1">
    <location>
        <begin position="3181"/>
        <end position="3299"/>
    </location>
</feature>
<feature type="compositionally biased region" description="Acidic residues" evidence="1">
    <location>
        <begin position="1419"/>
        <end position="1451"/>
    </location>
</feature>
<feature type="compositionally biased region" description="Basic and acidic residues" evidence="1">
    <location>
        <begin position="673"/>
        <end position="688"/>
    </location>
</feature>
<feature type="compositionally biased region" description="Polar residues" evidence="1">
    <location>
        <begin position="198"/>
        <end position="207"/>
    </location>
</feature>
<sequence>MFSSAAAEDSPHSGPPSPDCSGSGAGGLQGSASAPGQPSALSREQGRAISPSRRESSGTKLSGRSPANSRRSSNASRRSSASSFLSTSTLQPKRRDAGSSERGGAPHASVLSDKKAADETSSSRGSSSCASPVSPRREEGAAARTGVPGQPTHPRRGSFPQKKSVGGPEETAVSSGQSSVDRRRTAGDEDALEGPSGGNNASRRPVTSQQRSRLLLARQEEREELSSQPSPSDGSQTSSSRRTSLQLLQQKKQLLQLQQQNEQREREKRLLVQKLKATKAEDEGSAGMTGDDEVAGGSDEAGEGNGKASPSEQDIEERKHGGKMRGEGRQRQHESAKAGDSGHACNSETENHREGEETHGVTDARNQPAEVPDSEKFEWELTAQAIPYHQQGNPEFDAPAELEARHQLKEHPAIQSVLAEVWQVFQKDKNDCISRQEYTNVLMRICLVLLPTLSAESALAIIDNDWRRDCRGSPYLTFNLFRDAFFELADLWTPVVDGEAYATFLSKLFKRITVQQITRRESAEKIRVVPRIVVRFRTKKAPSSRESPPSSHREVVALVRNPTDEPRMTAEWTEEGEKELREALEQGLTGADVLAFDEDVVHPPLPSPLPDTLAVQTVWAEKDEIAPLGAAAQAMVDAVLRQTVQAREDGARKQDGEKEGEQGGEQEGEQGEQEYKEAQREQDGRQGEPPHTAVVYHRGRSGPPAGDGGWPFARRMQEGAEYRRILERKRRWGKAGQKRKGSTEAEKRDGEQAHRKPVETESEGTGGGDRDREDTDGGKGDTERQEAGGESDWNVATVERAQYAMPEAFEWPLRNSGYFQSPEKMREPLNVAHERGKLRREKDGVRPGLSITVSLGTVPKVVVVDGEVALSDRASRGDAFVIAAADDGLFEALEEVKGSEKAGGEEALVSLVTSLATPRSVATLSGGGRTAREEVRVKEDVPSPLPLYPGDDTSSTYVHEAQPATDTGPGLLERDMVNLAITPKQAILVTGPGIPEKSKLAYKLARKLGLEWLQPEYLLQNLARLSKLLLSPLARRLLRQLQAGKAVSASDALRLASEFMASRRARAAGYVLELPSDSPQAVERFLRTTKAVSGKPSINWGEFLARQALEGIQEAEERESVAGQGDEEGGKVLARGEGRDEDETSSRRRESPGEGEARGEEEDEPPEFGDRQRAPGGEEEKGADEEDSQLAEDEGRGEEENKEGEDGAASWTEAALEKDTHSDKRGKGPEPDPTAVRTPSGGRHASDGASSTKEQGEEESERKSEDSQKEERKEENTGRHSADTTSSSEKREEGARTKAPSEGEKTTEEEDAPDHSSESREFQIEDGQRSEGPVKPREKEREKEEREKDGSDGTPTAVAGGRTQDTEVEKRGERALELPEKDPEVLRFSEERQASASPLENEREREVDDQRQSWSAPEEGQEEESEKEEERAEEEERDEDVEGEGEEEREKEEERGEAEREEERGEAEREEERGEAEREEERGEAEREEEREDEDREGERKDEDREEERAKEDREGERDDQDREGERKDEDREEGEEGEDEFEGEVEIDERQEAQEALEKARQTGERVPNPLVDVYPREVVLVQVETEDIDAIAKSFGIDAENGGTVRVLDSTVRTFRKLPLAPGKSTDSLSTVNKSFVDEPPMDSKDLDIGEDLLTALRRMFPPAFACPANPPLRSALSRPGGIGENGKMYFPALTAEYLREQRELANDILSDIRKAGMRAMKLFHGETSTSGMARILATRINKTPAEGASAPPPLQYAAPLPTPIRGVEPFTPLAELLTLGLEEARARERREAEEEDVEERQDGEASADEDEDRTSAGHEGDDASSLASQRASRRDSRTSSGDADGEGSDASSWRRSASSREGVEAASEAAAFSRIWSAWKQTCPVTLFEEGVAVEGRREMAVDYAGRVFLFADEAKQKRFLDDPKTFLGRPPALRAKIAVALSGANRSVAVKQAALLADAFGLVAVDVQLELQLEQQRAEAWERRMQAFERRREEQARERERRQADREREDAETKENDGAGRHLREEETNGVDPLLEASASGEAFRAYPGEAEEEEPTPRSPREFQLTDAERAALKEGKPLGEETIARVVAFRLGLARNVEILEERRAEEARLRAFVEDFEKKQAESDEALEFPADLPVDPDTHEPALPPLALLPPPAGFVIVHLGRTKREDAALAEYGIQVQHWIHFTEDVGEEEKEAHKMLADLQADADAAADAIARVQRLRPAACPNSSLPQPRLSQDFLDPLGKKVSLLCGDRLEAADPSPEKEALTTRSAASSAAPCASELAGDSLASSRPPGTGAGVEKGRDAARKREPTDASLPRDFPADGTPEAGNEGEGRQETGARHAEETSAATDRALLTQAEERLFLEYEEGHPESDLDVPIIPIYMHLSDMAKHYRIRRTIDPFFTSPDDPETTPPLPDLSAVLAQIDDCNSLQRAPEDRRGAPYSPSFPFLPPLPPIFYGETGHYCPVSLRRQQWLLPGKPECAVSVQQRIYMCCDSRAQTLFSLNPREFMPSSYLDQEDSEESAREACDLAGQSAFEAEEETFYAKVEKEVHVPPPRIAFLGGTGSGVSTHMELFNRSAWLPVLHFPSHFSRALKRCLLRYRRREEAAKQREAWRERREETRRRRRSEGGDGHEAGGEQKADEVGSNAAESPDGRLLDALALAEPEDDTDEDELAPKDASVPFCDDRTSPNSAGGAEELTTNDRLYGRYSWEHDIWKDWESFDLPEEKIQQIRVDAVRRVLHSAMGPVLIDGSSFCTLPPVQPPGDEDKERELALSAPSFASLTNDAQRLPDAVVIFTASKETAAQRVLDLAKIKREAIEDAKRKMAARQERQRKREERERRRAEAEELGEEYEEEEAEEEEEEEEEEEKEEEDEEEDGEKVDPLALAAQRASRKALRDFARRKATEDAIVLQSAKLFASARVPVLVVNSDRTEQTVQRAVNEFLQPFLRHRQSLLLSPQCMRLDKATCAQFLKSGVARHSRFGAFSPTDVDAMIYPTSRDSPVLLNGRIYYPGPTEARAEQFCIFPSVFLSSPLPAPRQCVPRCCFLGPPLSGKSRRPQPSVPHWKCSFAVALLQIARWIAEWSGAVYVTPQKALRQCIEEAKSSQLVDQVLHDLRRGRAVSPCCLIRVVHQRLRHSDALQRGFVLDGCPAHVGHAKRFQRLEALHQIEVPASSPLQDDVHLHSPSPSTSPRSASSRSSSLRASALRSPFPRSASSLSLGGARGREEAGAGDGPSRHGTAENWGVDEAREGGANAGHGRRQEEAERGRFDQDGRGEAVAADSDEAGRGGGKAAVFRKLASESFKAVMEKQERQKEAARKHAGKGEGAAREEAERWRRSRSSGQDETLAKETELQHEKQPRPHTAPLEDFSLSKLNAKKPTPSPRLSSALDQGAAEEADGETHEKEEAPEEGEGEDERDSEGNGERRENDGVKREEGERQSEGGEDGEVTRDEGGREGNEEEAASASTEILHGDRKKGAADVAGGNPPCVEQREDEGKEAAERRDGALRLAAQEARHKLREERDAQTLQEDEELEDDEDEESAIDIIFVFEADEHLTMRRAAKIHENISSGFPVQDERDYQANAAAQKERWSTYRSTIAPLQAYYSSAYSNVILIPSEASVWRQFEIARKEIEGFCRRKHEYLRRKAAGMAARCFFTGRNQSKIQQLVTHDLKTYCPVCWTVEGALNDARGIPFYQAEFQGSVYFCCCEGHLEAFLKTPSAYIRDGVPKHLPTRLSLAELQSFASPLPFQFKGFCVVAFAEEKRFLEGHHALVAKYVGEFWKFSSEEALSAFLLYPANYVELARNVPSEKLEAEATKGSGRPRTLQQIARDGEAKTPPQPALTSLAGELKDALTFLEISTVELLAEAMTVAGLKRLVYPGESLRQSALHFLAVYLHAHNPLTPPVSHHDALQTLQNFITDCHLPFNVRDKIFGLFRHMRTKEEGGAPLPGETWTVVDERQYMRWIKRFDELFKARDRDHQAGNAALSSVAL</sequence>
<dbReference type="PANTHER" id="PTHR36812">
    <property type="entry name" value="NEUROFILAMENT TRIPLET M PROTEIN-LIKE PROTEIN"/>
    <property type="match status" value="1"/>
</dbReference>
<feature type="compositionally biased region" description="Acidic residues" evidence="1">
    <location>
        <begin position="1181"/>
        <end position="1203"/>
    </location>
</feature>
<feature type="compositionally biased region" description="Basic and acidic residues" evidence="1">
    <location>
        <begin position="2307"/>
        <end position="2319"/>
    </location>
</feature>
<feature type="compositionally biased region" description="Acidic residues" evidence="1">
    <location>
        <begin position="662"/>
        <end position="672"/>
    </location>
</feature>
<feature type="region of interest" description="Disordered" evidence="1">
    <location>
        <begin position="2262"/>
        <end position="2356"/>
    </location>
</feature>
<feature type="compositionally biased region" description="Low complexity" evidence="1">
    <location>
        <begin position="226"/>
        <end position="261"/>
    </location>
</feature>
<feature type="compositionally biased region" description="Basic and acidic residues" evidence="1">
    <location>
        <begin position="2834"/>
        <end position="2853"/>
    </location>
</feature>
<feature type="compositionally biased region" description="Low complexity" evidence="1">
    <location>
        <begin position="1841"/>
        <end position="1863"/>
    </location>
</feature>
<feature type="region of interest" description="Disordered" evidence="1">
    <location>
        <begin position="1115"/>
        <end position="1565"/>
    </location>
</feature>
<feature type="compositionally biased region" description="Basic and acidic residues" evidence="1">
    <location>
        <begin position="349"/>
        <end position="362"/>
    </location>
</feature>
<feature type="compositionally biased region" description="Basic and acidic residues" evidence="1">
    <location>
        <begin position="1128"/>
        <end position="1158"/>
    </location>
</feature>
<feature type="compositionally biased region" description="Basic and acidic residues" evidence="1">
    <location>
        <begin position="1400"/>
        <end position="1411"/>
    </location>
</feature>
<feature type="compositionally biased region" description="Basic and acidic residues" evidence="1">
    <location>
        <begin position="1452"/>
        <end position="1485"/>
    </location>
</feature>
<reference evidence="3" key="1">
    <citation type="journal article" date="2015" name="PLoS ONE">
        <title>Comprehensive Evaluation of Toxoplasma gondii VEG and Neospora caninum LIV Genomes with Tachyzoite Stage Transcriptome and Proteome Defines Novel Transcript Features.</title>
        <authorList>
            <person name="Ramaprasad A."/>
            <person name="Mourier T."/>
            <person name="Naeem R."/>
            <person name="Malas T.B."/>
            <person name="Moussa E."/>
            <person name="Panigrahi A."/>
            <person name="Vermont S.J."/>
            <person name="Otto T.D."/>
            <person name="Wastling J."/>
            <person name="Pain A."/>
        </authorList>
    </citation>
    <scope>NUCLEOTIDE SEQUENCE</scope>
    <source>
        <strain evidence="3">Liverpool</strain>
    </source>
</reference>
<feature type="region of interest" description="Disordered" evidence="1">
    <location>
        <begin position="1789"/>
        <end position="1863"/>
    </location>
</feature>
<feature type="compositionally biased region" description="Basic and acidic residues" evidence="1">
    <location>
        <begin position="3521"/>
        <end position="3532"/>
    </location>
</feature>
<dbReference type="EMBL" id="LN714478">
    <property type="protein sequence ID" value="CEL65220.1"/>
    <property type="molecule type" value="Genomic_DNA"/>
</dbReference>
<feature type="compositionally biased region" description="Acidic residues" evidence="1">
    <location>
        <begin position="2854"/>
        <end position="2887"/>
    </location>
</feature>
<dbReference type="PANTHER" id="PTHR36812:SF9">
    <property type="entry name" value="MYB-LIKE PROTEIN X ISOFORM X1"/>
    <property type="match status" value="1"/>
</dbReference>
<feature type="compositionally biased region" description="Basic and acidic residues" evidence="1">
    <location>
        <begin position="1364"/>
        <end position="1393"/>
    </location>
</feature>
<feature type="compositionally biased region" description="Basic and acidic residues" evidence="1">
    <location>
        <begin position="316"/>
        <end position="337"/>
    </location>
</feature>
<protein>
    <recommendedName>
        <fullName evidence="2">EF-hand domain-containing protein</fullName>
    </recommendedName>
</protein>
<organism evidence="3">
    <name type="scientific">Neospora caninum (strain Liverpool)</name>
    <dbReference type="NCBI Taxonomy" id="572307"/>
    <lineage>
        <taxon>Eukaryota</taxon>
        <taxon>Sar</taxon>
        <taxon>Alveolata</taxon>
        <taxon>Apicomplexa</taxon>
        <taxon>Conoidasida</taxon>
        <taxon>Coccidia</taxon>
        <taxon>Eucoccidiorida</taxon>
        <taxon>Eimeriorina</taxon>
        <taxon>Sarcocystidae</taxon>
        <taxon>Neospora</taxon>
    </lineage>
</organism>
<evidence type="ECO:0000259" key="2">
    <source>
        <dbReference type="PROSITE" id="PS50222"/>
    </source>
</evidence>
<feature type="compositionally biased region" description="Basic and acidic residues" evidence="1">
    <location>
        <begin position="3314"/>
        <end position="3343"/>
    </location>
</feature>
<dbReference type="GO" id="GO:0005509">
    <property type="term" value="F:calcium ion binding"/>
    <property type="evidence" value="ECO:0007669"/>
    <property type="project" value="InterPro"/>
</dbReference>
<evidence type="ECO:0000313" key="3">
    <source>
        <dbReference type="EMBL" id="CEL65220.1"/>
    </source>
</evidence>
<feature type="compositionally biased region" description="Basic and acidic residues" evidence="1">
    <location>
        <begin position="2616"/>
        <end position="2650"/>
    </location>
</feature>
<evidence type="ECO:0000256" key="1">
    <source>
        <dbReference type="SAM" id="MobiDB-lite"/>
    </source>
</evidence>
<feature type="region of interest" description="Disordered" evidence="1">
    <location>
        <begin position="729"/>
        <end position="794"/>
    </location>
</feature>
<feature type="compositionally biased region" description="Basic and acidic residues" evidence="1">
    <location>
        <begin position="648"/>
        <end position="661"/>
    </location>
</feature>
<feature type="compositionally biased region" description="Basic and acidic residues" evidence="1">
    <location>
        <begin position="1168"/>
        <end position="1180"/>
    </location>
</feature>
<feature type="region of interest" description="Disordered" evidence="1">
    <location>
        <begin position="1994"/>
        <end position="2041"/>
    </location>
</feature>
<feature type="compositionally biased region" description="Acidic residues" evidence="1">
    <location>
        <begin position="1796"/>
        <end position="1815"/>
    </location>
</feature>
<dbReference type="PROSITE" id="PS50222">
    <property type="entry name" value="EF_HAND_2"/>
    <property type="match status" value="1"/>
</dbReference>
<feature type="compositionally biased region" description="Basic and acidic residues" evidence="1">
    <location>
        <begin position="741"/>
        <end position="759"/>
    </location>
</feature>
<gene>
    <name evidence="3" type="ORF">BN1204_010760</name>
</gene>
<name>A0A0F7U9B1_NEOCL</name>
<feature type="compositionally biased region" description="Basic and acidic residues" evidence="1">
    <location>
        <begin position="1994"/>
        <end position="2031"/>
    </location>
</feature>
<feature type="compositionally biased region" description="Basic residues" evidence="1">
    <location>
        <begin position="729"/>
        <end position="740"/>
    </location>
</feature>
<feature type="compositionally biased region" description="Basic and acidic residues" evidence="1">
    <location>
        <begin position="1215"/>
        <end position="1230"/>
    </location>
</feature>
<proteinExistence type="predicted"/>
<feature type="compositionally biased region" description="Basic and acidic residues" evidence="1">
    <location>
        <begin position="768"/>
        <end position="787"/>
    </location>
</feature>
<feature type="region of interest" description="Disordered" evidence="1">
    <location>
        <begin position="3314"/>
        <end position="3547"/>
    </location>
</feature>
<feature type="region of interest" description="Disordered" evidence="1">
    <location>
        <begin position="2616"/>
        <end position="2659"/>
    </location>
</feature>
<feature type="compositionally biased region" description="Basic and acidic residues" evidence="1">
    <location>
        <begin position="2262"/>
        <end position="2273"/>
    </location>
</feature>
<feature type="compositionally biased region" description="Basic and acidic residues" evidence="1">
    <location>
        <begin position="3354"/>
        <end position="3367"/>
    </location>
</feature>
<feature type="region of interest" description="Disordered" evidence="1">
    <location>
        <begin position="648"/>
        <end position="712"/>
    </location>
</feature>
<feature type="compositionally biased region" description="Basic and acidic residues" evidence="1">
    <location>
        <begin position="1313"/>
        <end position="1351"/>
    </location>
</feature>
<feature type="compositionally biased region" description="Basic and acidic residues" evidence="1">
    <location>
        <begin position="3498"/>
        <end position="3514"/>
    </location>
</feature>
<dbReference type="InterPro" id="IPR027417">
    <property type="entry name" value="P-loop_NTPase"/>
</dbReference>
<dbReference type="Gene3D" id="3.40.50.300">
    <property type="entry name" value="P-loop containing nucleotide triphosphate hydrolases"/>
    <property type="match status" value="1"/>
</dbReference>
<feature type="compositionally biased region" description="Basic and acidic residues" evidence="1">
    <location>
        <begin position="1549"/>
        <end position="1565"/>
    </location>
</feature>
<feature type="compositionally biased region" description="Basic and acidic residues" evidence="1">
    <location>
        <begin position="3267"/>
        <end position="3283"/>
    </location>
</feature>
<feature type="compositionally biased region" description="Low complexity" evidence="1">
    <location>
        <begin position="62"/>
        <end position="88"/>
    </location>
</feature>
<feature type="region of interest" description="Disordered" evidence="1">
    <location>
        <begin position="1"/>
        <end position="373"/>
    </location>
</feature>
<feature type="compositionally biased region" description="Low complexity" evidence="1">
    <location>
        <begin position="3192"/>
        <end position="3228"/>
    </location>
</feature>
<feature type="compositionally biased region" description="Basic and acidic residues" evidence="1">
    <location>
        <begin position="3231"/>
        <end position="3247"/>
    </location>
</feature>
<feature type="compositionally biased region" description="Basic and acidic residues" evidence="1">
    <location>
        <begin position="1497"/>
        <end position="1530"/>
    </location>
</feature>
<feature type="compositionally biased region" description="Low complexity" evidence="1">
    <location>
        <begin position="2274"/>
        <end position="2290"/>
    </location>
</feature>
<feature type="compositionally biased region" description="Basic and acidic residues" evidence="1">
    <location>
        <begin position="2339"/>
        <end position="2352"/>
    </location>
</feature>
<feature type="compositionally biased region" description="Acidic residues" evidence="1">
    <location>
        <begin position="1486"/>
        <end position="1496"/>
    </location>
</feature>
<feature type="compositionally biased region" description="Acidic residues" evidence="1">
    <location>
        <begin position="3414"/>
        <end position="3426"/>
    </location>
</feature>
<feature type="region of interest" description="Disordered" evidence="1">
    <location>
        <begin position="2672"/>
        <end position="2705"/>
    </location>
</feature>
<feature type="domain" description="EF-hand" evidence="2">
    <location>
        <begin position="413"/>
        <end position="448"/>
    </location>
</feature>
<accession>A0A0F7U9B1</accession>
<feature type="compositionally biased region" description="Low complexity" evidence="1">
    <location>
        <begin position="208"/>
        <end position="217"/>
    </location>
</feature>
<feature type="compositionally biased region" description="Acidic residues" evidence="1">
    <location>
        <begin position="3536"/>
        <end position="3547"/>
    </location>
</feature>
<dbReference type="InterPro" id="IPR002048">
    <property type="entry name" value="EF_hand_dom"/>
</dbReference>
<feature type="compositionally biased region" description="Basic and acidic residues" evidence="1">
    <location>
        <begin position="1260"/>
        <end position="1306"/>
    </location>
</feature>